<dbReference type="InParanoid" id="F0S2Q6"/>
<evidence type="ECO:0000256" key="10">
    <source>
        <dbReference type="RuleBase" id="RU003664"/>
    </source>
</evidence>
<dbReference type="Proteomes" id="UP000007102">
    <property type="component" value="Chromosome"/>
</dbReference>
<dbReference type="Pfam" id="PF02875">
    <property type="entry name" value="Mur_ligase_C"/>
    <property type="match status" value="1"/>
</dbReference>
<evidence type="ECO:0000256" key="5">
    <source>
        <dbReference type="ARBA" id="ARBA00022618"/>
    </source>
</evidence>
<reference evidence="14" key="2">
    <citation type="submission" date="2011-02" db="EMBL/GenBank/DDBJ databases">
        <title>The complete genome of Desulfurobacterium thermolithotrophum DSM 11699.</title>
        <authorList>
            <consortium name="US DOE Joint Genome Institute (JGI-PGF)"/>
            <person name="Lucas S."/>
            <person name="Copeland A."/>
            <person name="Lapidus A."/>
            <person name="Bruce D."/>
            <person name="Goodwin L."/>
            <person name="Pitluck S."/>
            <person name="Kyrpides N."/>
            <person name="Mavromatis K."/>
            <person name="Pagani I."/>
            <person name="Ivanova N."/>
            <person name="Mikhailova N."/>
            <person name="Daligault H."/>
            <person name="Detter J.C."/>
            <person name="Tapia R."/>
            <person name="Han C."/>
            <person name="Land M."/>
            <person name="Hauser L."/>
            <person name="Markowitz V."/>
            <person name="Cheng J.-F."/>
            <person name="Hugenholtz P."/>
            <person name="Woyke T."/>
            <person name="Wu D."/>
            <person name="Spring S."/>
            <person name="Brambilla E."/>
            <person name="Klenk H.-P."/>
            <person name="Eisen J.A."/>
        </authorList>
    </citation>
    <scope>NUCLEOTIDE SEQUENCE [LARGE SCALE GENOMIC DNA]</scope>
    <source>
        <strain evidence="14">DSM 11699 / BSA</strain>
    </source>
</reference>
<comment type="catalytic activity">
    <reaction evidence="9 10">
        <text>UDP-N-acetyl-alpha-D-muramoyl-L-alanine + D-glutamate + ATP = UDP-N-acetyl-alpha-D-muramoyl-L-alanyl-D-glutamate + ADP + phosphate + H(+)</text>
        <dbReference type="Rhea" id="RHEA:16429"/>
        <dbReference type="ChEBI" id="CHEBI:15378"/>
        <dbReference type="ChEBI" id="CHEBI:29986"/>
        <dbReference type="ChEBI" id="CHEBI:30616"/>
        <dbReference type="ChEBI" id="CHEBI:43474"/>
        <dbReference type="ChEBI" id="CHEBI:83898"/>
        <dbReference type="ChEBI" id="CHEBI:83900"/>
        <dbReference type="ChEBI" id="CHEBI:456216"/>
        <dbReference type="EC" id="6.3.2.9"/>
    </reaction>
</comment>
<dbReference type="InterPro" id="IPR005762">
    <property type="entry name" value="MurD"/>
</dbReference>
<dbReference type="InterPro" id="IPR004101">
    <property type="entry name" value="Mur_ligase_C"/>
</dbReference>
<keyword evidence="14" id="KW-1185">Reference proteome</keyword>
<dbReference type="KEGG" id="dte:Dester_0474"/>
<dbReference type="PROSITE" id="PS01011">
    <property type="entry name" value="FOLYLPOLYGLU_SYNT_1"/>
    <property type="match status" value="1"/>
</dbReference>
<evidence type="ECO:0000256" key="1">
    <source>
        <dbReference type="ARBA" id="ARBA00004496"/>
    </source>
</evidence>
<name>F0S2Q6_DESTD</name>
<dbReference type="Gene3D" id="3.90.190.20">
    <property type="entry name" value="Mur ligase, C-terminal domain"/>
    <property type="match status" value="1"/>
</dbReference>
<accession>F0S2Q6</accession>
<keyword evidence="7 9" id="KW-0067">ATP-binding</keyword>
<keyword evidence="8 9" id="KW-0131">Cell cycle</keyword>
<dbReference type="UniPathway" id="UPA00219"/>
<dbReference type="GO" id="GO:0051301">
    <property type="term" value="P:cell division"/>
    <property type="evidence" value="ECO:0007669"/>
    <property type="project" value="UniProtKB-KW"/>
</dbReference>
<keyword evidence="5 9" id="KW-0132">Cell division</keyword>
<dbReference type="GO" id="GO:0005737">
    <property type="term" value="C:cytoplasm"/>
    <property type="evidence" value="ECO:0007669"/>
    <property type="project" value="UniProtKB-SubCell"/>
</dbReference>
<evidence type="ECO:0000256" key="8">
    <source>
        <dbReference type="ARBA" id="ARBA00023306"/>
    </source>
</evidence>
<reference evidence="13 14" key="1">
    <citation type="journal article" date="2011" name="Stand. Genomic Sci.">
        <title>Complete genome sequence of the thermophilic sulfur-reducer Desulfurobacterium thermolithotrophum type strain (BSA(T)) from a deep-sea hydrothermal vent.</title>
        <authorList>
            <person name="Goker M."/>
            <person name="Daligault H."/>
            <person name="Mwirichia R."/>
            <person name="Lapidus A."/>
            <person name="Lucas S."/>
            <person name="Deshpande S."/>
            <person name="Pagani I."/>
            <person name="Tapia R."/>
            <person name="Cheng J.F."/>
            <person name="Goodwin L."/>
            <person name="Pitluck S."/>
            <person name="Liolios K."/>
            <person name="Ivanova N."/>
            <person name="Mavromatis K."/>
            <person name="Mikhailova N."/>
            <person name="Pati A."/>
            <person name="Chen A."/>
            <person name="Palaniappan K."/>
            <person name="Han C."/>
            <person name="Land M."/>
            <person name="Hauser L."/>
            <person name="Pan C."/>
            <person name="Brambilla E.M."/>
            <person name="Rohde M."/>
            <person name="Spring S."/>
            <person name="Sikorski J."/>
            <person name="Wirth R."/>
            <person name="Detter J.C."/>
            <person name="Woyke T."/>
            <person name="Bristow J."/>
            <person name="Eisen J.A."/>
            <person name="Markowitz V."/>
            <person name="Hugenholtz P."/>
            <person name="Kyrpides N.C."/>
            <person name="Klenk H.P."/>
        </authorList>
    </citation>
    <scope>NUCLEOTIDE SEQUENCE [LARGE SCALE GENOMIC DNA]</scope>
    <source>
        <strain evidence="14">DSM 11699 / BSA</strain>
    </source>
</reference>
<feature type="domain" description="Mur ligase C-terminal" evidence="11">
    <location>
        <begin position="272"/>
        <end position="381"/>
    </location>
</feature>
<feature type="binding site" evidence="9">
    <location>
        <begin position="87"/>
        <end position="93"/>
    </location>
    <ligand>
        <name>ATP</name>
        <dbReference type="ChEBI" id="CHEBI:30616"/>
    </ligand>
</feature>
<dbReference type="InterPro" id="IPR018109">
    <property type="entry name" value="Folylpolyglutamate_synth_CS"/>
</dbReference>
<dbReference type="EC" id="6.3.2.9" evidence="9 10"/>
<dbReference type="InterPro" id="IPR036565">
    <property type="entry name" value="Mur-like_cat_sf"/>
</dbReference>
<keyword evidence="9 10" id="KW-0961">Cell wall biogenesis/degradation</keyword>
<dbReference type="SUPFAM" id="SSF51984">
    <property type="entry name" value="MurCD N-terminal domain"/>
    <property type="match status" value="1"/>
</dbReference>
<keyword evidence="9 10" id="KW-0573">Peptidoglycan synthesis</keyword>
<comment type="pathway">
    <text evidence="2 9 10">Cell wall biogenesis; peptidoglycan biosynthesis.</text>
</comment>
<dbReference type="InterPro" id="IPR013221">
    <property type="entry name" value="Mur_ligase_cen"/>
</dbReference>
<evidence type="ECO:0000259" key="12">
    <source>
        <dbReference type="Pfam" id="PF08245"/>
    </source>
</evidence>
<dbReference type="GO" id="GO:0005524">
    <property type="term" value="F:ATP binding"/>
    <property type="evidence" value="ECO:0007669"/>
    <property type="project" value="UniProtKB-UniRule"/>
</dbReference>
<dbReference type="OrthoDB" id="9809796at2"/>
<dbReference type="STRING" id="868864.Dester_0474"/>
<gene>
    <name evidence="9" type="primary">murD</name>
    <name evidence="13" type="ordered locus">Dester_0474</name>
</gene>
<dbReference type="PANTHER" id="PTHR43692:SF1">
    <property type="entry name" value="UDP-N-ACETYLMURAMOYLALANINE--D-GLUTAMATE LIGASE"/>
    <property type="match status" value="1"/>
</dbReference>
<organism evidence="13 14">
    <name type="scientific">Desulfurobacterium thermolithotrophum (strain DSM 11699 / BSA)</name>
    <dbReference type="NCBI Taxonomy" id="868864"/>
    <lineage>
        <taxon>Bacteria</taxon>
        <taxon>Pseudomonadati</taxon>
        <taxon>Aquificota</taxon>
        <taxon>Aquificia</taxon>
        <taxon>Desulfurobacteriales</taxon>
        <taxon>Desulfurobacteriaceae</taxon>
        <taxon>Desulfurobacterium</taxon>
    </lineage>
</organism>
<dbReference type="SUPFAM" id="SSF53623">
    <property type="entry name" value="MurD-like peptide ligases, catalytic domain"/>
    <property type="match status" value="1"/>
</dbReference>
<protein>
    <recommendedName>
        <fullName evidence="9 10">UDP-N-acetylmuramoylalanine--D-glutamate ligase</fullName>
        <ecNumber evidence="9 10">6.3.2.9</ecNumber>
    </recommendedName>
    <alternativeName>
        <fullName evidence="9">D-glutamic acid-adding enzyme</fullName>
    </alternativeName>
    <alternativeName>
        <fullName evidence="9">UDP-N-acetylmuramoyl-L-alanyl-D-glutamate synthetase</fullName>
    </alternativeName>
</protein>
<dbReference type="PANTHER" id="PTHR43692">
    <property type="entry name" value="UDP-N-ACETYLMURAMOYLALANINE--D-GLUTAMATE LIGASE"/>
    <property type="match status" value="1"/>
</dbReference>
<dbReference type="HAMAP" id="MF_00639">
    <property type="entry name" value="MurD"/>
    <property type="match status" value="1"/>
</dbReference>
<comment type="subcellular location">
    <subcellularLocation>
        <location evidence="1 9 10">Cytoplasm</location>
    </subcellularLocation>
</comment>
<evidence type="ECO:0000259" key="11">
    <source>
        <dbReference type="Pfam" id="PF02875"/>
    </source>
</evidence>
<evidence type="ECO:0000256" key="2">
    <source>
        <dbReference type="ARBA" id="ARBA00004752"/>
    </source>
</evidence>
<sequence>MKAVVLGKGKSGKAAAELLEKKGYKVILYDDKEPTKLPDFPDLVVKSPGIPSYHSVVVSYKKKGIEVIGEIELAYRYFKGKIISITGTNGKSTTTALIYQVLKEAGYKTFIGGNFGIPFSSFAEETTDDSITVLELSSFQIEDLKDFRSSISIILNITPDHMNRYKSFEEYVKAKLKLLGHSEFCILNQDDPVLRNLNRENFFFFSRKRKADAFFEKGKIFCKDFKIEVELLPLKGIHNVENYMGALLALKKLKLSNEKILNGFKTFYGLPHRTELVAEINGIKFINDSKSTNVDSLKKALESYEDIILIAGGSDKGLDFSSLRKLVRERVKGIVAIGETAEQFKKTFSDIVDVRISDNIFQAVKTAYKLASSGDVVLLSPGCASFDMFKNFEDRGEKFREAVKLLEEKIAG</sequence>
<dbReference type="GO" id="GO:0008360">
    <property type="term" value="P:regulation of cell shape"/>
    <property type="evidence" value="ECO:0007669"/>
    <property type="project" value="UniProtKB-KW"/>
</dbReference>
<proteinExistence type="inferred from homology"/>
<dbReference type="NCBIfam" id="TIGR01087">
    <property type="entry name" value="murD"/>
    <property type="match status" value="1"/>
</dbReference>
<evidence type="ECO:0000313" key="13">
    <source>
        <dbReference type="EMBL" id="ADY73128.1"/>
    </source>
</evidence>
<evidence type="ECO:0000256" key="6">
    <source>
        <dbReference type="ARBA" id="ARBA00022741"/>
    </source>
</evidence>
<dbReference type="Gene3D" id="3.40.1190.10">
    <property type="entry name" value="Mur-like, catalytic domain"/>
    <property type="match status" value="1"/>
</dbReference>
<evidence type="ECO:0000256" key="7">
    <source>
        <dbReference type="ARBA" id="ARBA00022840"/>
    </source>
</evidence>
<evidence type="ECO:0000256" key="9">
    <source>
        <dbReference type="HAMAP-Rule" id="MF_00639"/>
    </source>
</evidence>
<dbReference type="GO" id="GO:0009252">
    <property type="term" value="P:peptidoglycan biosynthetic process"/>
    <property type="evidence" value="ECO:0007669"/>
    <property type="project" value="UniProtKB-UniRule"/>
</dbReference>
<dbReference type="eggNOG" id="COG0771">
    <property type="taxonomic scope" value="Bacteria"/>
</dbReference>
<keyword evidence="3 9" id="KW-0963">Cytoplasm</keyword>
<dbReference type="SUPFAM" id="SSF53244">
    <property type="entry name" value="MurD-like peptide ligases, peptide-binding domain"/>
    <property type="match status" value="1"/>
</dbReference>
<feature type="domain" description="Mur ligase central" evidence="12">
    <location>
        <begin position="85"/>
        <end position="249"/>
    </location>
</feature>
<evidence type="ECO:0000313" key="14">
    <source>
        <dbReference type="Proteomes" id="UP000007102"/>
    </source>
</evidence>
<dbReference type="RefSeq" id="WP_013638086.1">
    <property type="nucleotide sequence ID" value="NC_015185.1"/>
</dbReference>
<keyword evidence="9 10" id="KW-0133">Cell shape</keyword>
<dbReference type="AlphaFoldDB" id="F0S2Q6"/>
<dbReference type="Pfam" id="PF08245">
    <property type="entry name" value="Mur_ligase_M"/>
    <property type="match status" value="1"/>
</dbReference>
<dbReference type="GO" id="GO:0004326">
    <property type="term" value="F:tetrahydrofolylpolyglutamate synthase activity"/>
    <property type="evidence" value="ECO:0007669"/>
    <property type="project" value="InterPro"/>
</dbReference>
<evidence type="ECO:0000256" key="3">
    <source>
        <dbReference type="ARBA" id="ARBA00022490"/>
    </source>
</evidence>
<dbReference type="InterPro" id="IPR036615">
    <property type="entry name" value="Mur_ligase_C_dom_sf"/>
</dbReference>
<comment type="function">
    <text evidence="9 10">Cell wall formation. Catalyzes the addition of glutamate to the nucleotide precursor UDP-N-acetylmuramoyl-L-alanine (UMA).</text>
</comment>
<keyword evidence="4 9" id="KW-0436">Ligase</keyword>
<comment type="similarity">
    <text evidence="9">Belongs to the MurCDEF family.</text>
</comment>
<dbReference type="Gene3D" id="3.40.50.720">
    <property type="entry name" value="NAD(P)-binding Rossmann-like Domain"/>
    <property type="match status" value="1"/>
</dbReference>
<dbReference type="GO" id="GO:0008764">
    <property type="term" value="F:UDP-N-acetylmuramoylalanine-D-glutamate ligase activity"/>
    <property type="evidence" value="ECO:0007669"/>
    <property type="project" value="UniProtKB-UniRule"/>
</dbReference>
<keyword evidence="6 9" id="KW-0547">Nucleotide-binding</keyword>
<evidence type="ECO:0000256" key="4">
    <source>
        <dbReference type="ARBA" id="ARBA00022598"/>
    </source>
</evidence>
<dbReference type="EMBL" id="CP002543">
    <property type="protein sequence ID" value="ADY73128.1"/>
    <property type="molecule type" value="Genomic_DNA"/>
</dbReference>
<dbReference type="HOGENOM" id="CLU_032540_0_0_0"/>
<dbReference type="FunCoup" id="F0S2Q6">
    <property type="interactions" value="413"/>
</dbReference>
<dbReference type="GO" id="GO:0071555">
    <property type="term" value="P:cell wall organization"/>
    <property type="evidence" value="ECO:0007669"/>
    <property type="project" value="UniProtKB-KW"/>
</dbReference>